<organism evidence="2 3">
    <name type="scientific">Rhizophagus irregularis</name>
    <dbReference type="NCBI Taxonomy" id="588596"/>
    <lineage>
        <taxon>Eukaryota</taxon>
        <taxon>Fungi</taxon>
        <taxon>Fungi incertae sedis</taxon>
        <taxon>Mucoromycota</taxon>
        <taxon>Glomeromycotina</taxon>
        <taxon>Glomeromycetes</taxon>
        <taxon>Glomerales</taxon>
        <taxon>Glomeraceae</taxon>
        <taxon>Rhizophagus</taxon>
    </lineage>
</organism>
<dbReference type="PROSITE" id="PS51257">
    <property type="entry name" value="PROKAR_LIPOPROTEIN"/>
    <property type="match status" value="1"/>
</dbReference>
<dbReference type="VEuPathDB" id="FungiDB:RhiirFUN_012455"/>
<name>A0A2N0S9Z3_9GLOM</name>
<keyword evidence="1" id="KW-1133">Transmembrane helix</keyword>
<dbReference type="VEuPathDB" id="FungiDB:FUN_000604"/>
<sequence>MERCLQFCHRLARTSDNLIYASIVGVMLVGGCDVTGVLGVLSVLDDLDGIDEPFTTFYENYVNHVSNPMTKNFASRALEAIGLKARMLRIDFEGCKKSAMILRALADELRQLFSLFPPVLQSIPL</sequence>
<proteinExistence type="predicted"/>
<keyword evidence="1" id="KW-0812">Transmembrane</keyword>
<keyword evidence="1" id="KW-0472">Membrane</keyword>
<dbReference type="AlphaFoldDB" id="A0A2N0S9Z3"/>
<gene>
    <name evidence="2" type="ORF">RhiirA1_389796</name>
</gene>
<evidence type="ECO:0000313" key="3">
    <source>
        <dbReference type="Proteomes" id="UP000232688"/>
    </source>
</evidence>
<dbReference type="VEuPathDB" id="FungiDB:RhiirA1_389796"/>
<dbReference type="Proteomes" id="UP000232688">
    <property type="component" value="Unassembled WGS sequence"/>
</dbReference>
<reference evidence="2 3" key="1">
    <citation type="submission" date="2017-10" db="EMBL/GenBank/DDBJ databases">
        <title>Extensive intraspecific genome diversity in a model arbuscular mycorrhizal fungus.</title>
        <authorList>
            <person name="Chen E.C.H."/>
            <person name="Morin E."/>
            <person name="Baudet D."/>
            <person name="Noel J."/>
            <person name="Ndikumana S."/>
            <person name="Charron P."/>
            <person name="St-Onge C."/>
            <person name="Giorgi J."/>
            <person name="Grigoriev I.V."/>
            <person name="Roux C."/>
            <person name="Martin F.M."/>
            <person name="Corradi N."/>
        </authorList>
    </citation>
    <scope>NUCLEOTIDE SEQUENCE [LARGE SCALE GENOMIC DNA]</scope>
    <source>
        <strain evidence="2 3">A1</strain>
    </source>
</reference>
<evidence type="ECO:0000313" key="2">
    <source>
        <dbReference type="EMBL" id="PKC72370.1"/>
    </source>
</evidence>
<accession>A0A2N0S9Z3</accession>
<feature type="transmembrane region" description="Helical" evidence="1">
    <location>
        <begin position="19"/>
        <end position="44"/>
    </location>
</feature>
<reference evidence="2 3" key="2">
    <citation type="submission" date="2017-10" db="EMBL/GenBank/DDBJ databases">
        <title>Genome analyses suggest a sexual origin of heterokaryosis in a supposedly ancient asexual fungus.</title>
        <authorList>
            <person name="Corradi N."/>
            <person name="Sedzielewska K."/>
            <person name="Noel J."/>
            <person name="Charron P."/>
            <person name="Farinelli L."/>
            <person name="Marton T."/>
            <person name="Kruger M."/>
            <person name="Pelin A."/>
            <person name="Brachmann A."/>
            <person name="Corradi N."/>
        </authorList>
    </citation>
    <scope>NUCLEOTIDE SEQUENCE [LARGE SCALE GENOMIC DNA]</scope>
    <source>
        <strain evidence="2 3">A1</strain>
    </source>
</reference>
<dbReference type="EMBL" id="LLXH01000127">
    <property type="protein sequence ID" value="PKC72370.1"/>
    <property type="molecule type" value="Genomic_DNA"/>
</dbReference>
<comment type="caution">
    <text evidence="2">The sequence shown here is derived from an EMBL/GenBank/DDBJ whole genome shotgun (WGS) entry which is preliminary data.</text>
</comment>
<protein>
    <submittedName>
        <fullName evidence="2">Uncharacterized protein</fullName>
    </submittedName>
</protein>
<evidence type="ECO:0000256" key="1">
    <source>
        <dbReference type="SAM" id="Phobius"/>
    </source>
</evidence>